<dbReference type="Gene3D" id="1.10.630.10">
    <property type="entry name" value="Cytochrome P450"/>
    <property type="match status" value="1"/>
</dbReference>
<evidence type="ECO:0000313" key="5">
    <source>
        <dbReference type="Proteomes" id="UP000027920"/>
    </source>
</evidence>
<keyword evidence="5" id="KW-1185">Reference proteome</keyword>
<proteinExistence type="inferred from homology"/>
<dbReference type="AlphaFoldDB" id="A0A072PFL7"/>
<name>A0A072PFL7_9EURO</name>
<dbReference type="PANTHER" id="PTHR24305:SF96">
    <property type="entry name" value="CYTOCHROME P450 MONOOXYGENASE STCB-RELATED"/>
    <property type="match status" value="1"/>
</dbReference>
<accession>A0A072PFL7</accession>
<feature type="binding site" description="axial binding residue" evidence="3">
    <location>
        <position position="432"/>
    </location>
    <ligand>
        <name>heme</name>
        <dbReference type="ChEBI" id="CHEBI:30413"/>
    </ligand>
    <ligandPart>
        <name>Fe</name>
        <dbReference type="ChEBI" id="CHEBI:18248"/>
    </ligandPart>
</feature>
<evidence type="ECO:0008006" key="6">
    <source>
        <dbReference type="Google" id="ProtNLM"/>
    </source>
</evidence>
<dbReference type="Proteomes" id="UP000027920">
    <property type="component" value="Unassembled WGS sequence"/>
</dbReference>
<dbReference type="VEuPathDB" id="FungiDB:A1O9_05996"/>
<comment type="similarity">
    <text evidence="1">Belongs to the cytochrome P450 family.</text>
</comment>
<dbReference type="InterPro" id="IPR050121">
    <property type="entry name" value="Cytochrome_P450_monoxygenase"/>
</dbReference>
<dbReference type="GO" id="GO:0020037">
    <property type="term" value="F:heme binding"/>
    <property type="evidence" value="ECO:0007669"/>
    <property type="project" value="InterPro"/>
</dbReference>
<dbReference type="OrthoDB" id="1470350at2759"/>
<keyword evidence="3" id="KW-0479">Metal-binding</keyword>
<dbReference type="GeneID" id="25280916"/>
<dbReference type="InterPro" id="IPR002401">
    <property type="entry name" value="Cyt_P450_E_grp-I"/>
</dbReference>
<comment type="caution">
    <text evidence="4">The sequence shown here is derived from an EMBL/GenBank/DDBJ whole genome shotgun (WGS) entry which is preliminary data.</text>
</comment>
<dbReference type="PRINTS" id="PR00385">
    <property type="entry name" value="P450"/>
</dbReference>
<comment type="cofactor">
    <cofactor evidence="3">
        <name>heme</name>
        <dbReference type="ChEBI" id="CHEBI:30413"/>
    </cofactor>
</comment>
<dbReference type="PANTHER" id="PTHR24305">
    <property type="entry name" value="CYTOCHROME P450"/>
    <property type="match status" value="1"/>
</dbReference>
<dbReference type="RefSeq" id="XP_013260663.1">
    <property type="nucleotide sequence ID" value="XM_013405209.1"/>
</dbReference>
<dbReference type="GO" id="GO:0004497">
    <property type="term" value="F:monooxygenase activity"/>
    <property type="evidence" value="ECO:0007669"/>
    <property type="project" value="InterPro"/>
</dbReference>
<dbReference type="STRING" id="1182545.A0A072PFL7"/>
<dbReference type="EMBL" id="AMGV01000004">
    <property type="protein sequence ID" value="KEF58073.1"/>
    <property type="molecule type" value="Genomic_DNA"/>
</dbReference>
<dbReference type="SUPFAM" id="SSF48264">
    <property type="entry name" value="Cytochrome P450"/>
    <property type="match status" value="1"/>
</dbReference>
<dbReference type="HOGENOM" id="CLU_001570_14_2_1"/>
<dbReference type="GO" id="GO:0016705">
    <property type="term" value="F:oxidoreductase activity, acting on paired donors, with incorporation or reduction of molecular oxygen"/>
    <property type="evidence" value="ECO:0007669"/>
    <property type="project" value="InterPro"/>
</dbReference>
<dbReference type="InterPro" id="IPR036396">
    <property type="entry name" value="Cyt_P450_sf"/>
</dbReference>
<gene>
    <name evidence="4" type="ORF">A1O9_05996</name>
</gene>
<evidence type="ECO:0000256" key="1">
    <source>
        <dbReference type="ARBA" id="ARBA00010617"/>
    </source>
</evidence>
<reference evidence="4 5" key="1">
    <citation type="submission" date="2013-03" db="EMBL/GenBank/DDBJ databases">
        <title>The Genome Sequence of Exophiala aquamarina CBS 119918.</title>
        <authorList>
            <consortium name="The Broad Institute Genomics Platform"/>
            <person name="Cuomo C."/>
            <person name="de Hoog S."/>
            <person name="Gorbushina A."/>
            <person name="Walker B."/>
            <person name="Young S.K."/>
            <person name="Zeng Q."/>
            <person name="Gargeya S."/>
            <person name="Fitzgerald M."/>
            <person name="Haas B."/>
            <person name="Abouelleil A."/>
            <person name="Allen A.W."/>
            <person name="Alvarado L."/>
            <person name="Arachchi H.M."/>
            <person name="Berlin A.M."/>
            <person name="Chapman S.B."/>
            <person name="Gainer-Dewar J."/>
            <person name="Goldberg J."/>
            <person name="Griggs A."/>
            <person name="Gujja S."/>
            <person name="Hansen M."/>
            <person name="Howarth C."/>
            <person name="Imamovic A."/>
            <person name="Ireland A."/>
            <person name="Larimer J."/>
            <person name="McCowan C."/>
            <person name="Murphy C."/>
            <person name="Pearson M."/>
            <person name="Poon T.W."/>
            <person name="Priest M."/>
            <person name="Roberts A."/>
            <person name="Saif S."/>
            <person name="Shea T."/>
            <person name="Sisk P."/>
            <person name="Sykes S."/>
            <person name="Wortman J."/>
            <person name="Nusbaum C."/>
            <person name="Birren B."/>
        </authorList>
    </citation>
    <scope>NUCLEOTIDE SEQUENCE [LARGE SCALE GENOMIC DNA]</scope>
    <source>
        <strain evidence="4 5">CBS 119918</strain>
    </source>
</reference>
<evidence type="ECO:0000256" key="2">
    <source>
        <dbReference type="ARBA" id="ARBA00023002"/>
    </source>
</evidence>
<dbReference type="InterPro" id="IPR001128">
    <property type="entry name" value="Cyt_P450"/>
</dbReference>
<dbReference type="GO" id="GO:0005506">
    <property type="term" value="F:iron ion binding"/>
    <property type="evidence" value="ECO:0007669"/>
    <property type="project" value="InterPro"/>
</dbReference>
<dbReference type="PRINTS" id="PR00463">
    <property type="entry name" value="EP450I"/>
</dbReference>
<keyword evidence="3" id="KW-0408">Iron</keyword>
<protein>
    <recommendedName>
        <fullName evidence="6">Cytochrome P450 oxidoreductase</fullName>
    </recommendedName>
</protein>
<evidence type="ECO:0000256" key="3">
    <source>
        <dbReference type="PIRSR" id="PIRSR602401-1"/>
    </source>
</evidence>
<dbReference type="Pfam" id="PF00067">
    <property type="entry name" value="p450"/>
    <property type="match status" value="1"/>
</dbReference>
<organism evidence="4 5">
    <name type="scientific">Exophiala aquamarina CBS 119918</name>
    <dbReference type="NCBI Taxonomy" id="1182545"/>
    <lineage>
        <taxon>Eukaryota</taxon>
        <taxon>Fungi</taxon>
        <taxon>Dikarya</taxon>
        <taxon>Ascomycota</taxon>
        <taxon>Pezizomycotina</taxon>
        <taxon>Eurotiomycetes</taxon>
        <taxon>Chaetothyriomycetidae</taxon>
        <taxon>Chaetothyriales</taxon>
        <taxon>Herpotrichiellaceae</taxon>
        <taxon>Exophiala</taxon>
    </lineage>
</organism>
<keyword evidence="2" id="KW-0560">Oxidoreductase</keyword>
<keyword evidence="3" id="KW-0349">Heme</keyword>
<sequence length="487" mass="54555">MDRLYSASCWFVVIVFLYRWVRITFHPELRHVPGPFLNRFSRLPLKYAICTGHRADYIHALHQRYGHFVRIAPNEVAVSEIQAVKAIHRSGTGFLKADWYVETHPTMKSEDDLCLFQVQNPRTAAERRKLYHRSGSRLALKAWEPQVRQYTEAAVARIKGDIQTTGYADIYKWFTFMATDLIGVVAFGEPFGLLRTGAATTLNHDLEKIMMLTGLGVEFNLWLFVKYFPVPGIGNLKKILARMQEEGYRAVAATKDSLSKGSSSSHQTLFSKMVSEDGSEAPFSDAVVANEAIGDIVAGSDTSAAGIAYMIYAVLGHPDVKKRLQDELATCSPSPGWDELEGKQYLNWVIDEGLRLYPPAPSSLPRKVPDKGAVLGGYKLPGRCVVSTQALTIQRDPVAFPNPEEFVPERWENATPEMRDHFVPFGGSMRSCVGQHLARLELLFAIQTFFHECPDVVMAKSADEKCMERLDFFTAKPRGGKVEVTNA</sequence>
<evidence type="ECO:0000313" key="4">
    <source>
        <dbReference type="EMBL" id="KEF58073.1"/>
    </source>
</evidence>